<dbReference type="AlphaFoldDB" id="A0A919MRT9"/>
<evidence type="ECO:0000313" key="7">
    <source>
        <dbReference type="Proteomes" id="UP000647172"/>
    </source>
</evidence>
<dbReference type="RefSeq" id="WP_203765168.1">
    <property type="nucleotide sequence ID" value="NZ_BAAAYJ010000003.1"/>
</dbReference>
<dbReference type="InterPro" id="IPR025996">
    <property type="entry name" value="MT1864/Rv1816-like_C"/>
</dbReference>
<dbReference type="InterPro" id="IPR009057">
    <property type="entry name" value="Homeodomain-like_sf"/>
</dbReference>
<dbReference type="SUPFAM" id="SSF48498">
    <property type="entry name" value="Tetracyclin repressor-like, C-terminal domain"/>
    <property type="match status" value="1"/>
</dbReference>
<evidence type="ECO:0000256" key="3">
    <source>
        <dbReference type="ARBA" id="ARBA00023163"/>
    </source>
</evidence>
<dbReference type="Pfam" id="PF13305">
    <property type="entry name" value="TetR_C_33"/>
    <property type="match status" value="1"/>
</dbReference>
<dbReference type="SUPFAM" id="SSF46689">
    <property type="entry name" value="Homeodomain-like"/>
    <property type="match status" value="1"/>
</dbReference>
<dbReference type="Gene3D" id="1.10.357.10">
    <property type="entry name" value="Tetracycline Repressor, domain 2"/>
    <property type="match status" value="1"/>
</dbReference>
<dbReference type="Proteomes" id="UP000647172">
    <property type="component" value="Unassembled WGS sequence"/>
</dbReference>
<evidence type="ECO:0000259" key="5">
    <source>
        <dbReference type="PROSITE" id="PS50977"/>
    </source>
</evidence>
<dbReference type="EMBL" id="BOMQ01000010">
    <property type="protein sequence ID" value="GIE47300.1"/>
    <property type="molecule type" value="Genomic_DNA"/>
</dbReference>
<evidence type="ECO:0000256" key="2">
    <source>
        <dbReference type="ARBA" id="ARBA00023125"/>
    </source>
</evidence>
<reference evidence="6" key="1">
    <citation type="submission" date="2021-01" db="EMBL/GenBank/DDBJ databases">
        <title>Whole genome shotgun sequence of Actinoplanes nipponensis NBRC 14063.</title>
        <authorList>
            <person name="Komaki H."/>
            <person name="Tamura T."/>
        </authorList>
    </citation>
    <scope>NUCLEOTIDE SEQUENCE</scope>
    <source>
        <strain evidence="6">NBRC 14063</strain>
    </source>
</reference>
<dbReference type="GO" id="GO:0000976">
    <property type="term" value="F:transcription cis-regulatory region binding"/>
    <property type="evidence" value="ECO:0007669"/>
    <property type="project" value="TreeGrafter"/>
</dbReference>
<dbReference type="PROSITE" id="PS50977">
    <property type="entry name" value="HTH_TETR_2"/>
    <property type="match status" value="1"/>
</dbReference>
<proteinExistence type="predicted"/>
<dbReference type="GO" id="GO:0003700">
    <property type="term" value="F:DNA-binding transcription factor activity"/>
    <property type="evidence" value="ECO:0007669"/>
    <property type="project" value="TreeGrafter"/>
</dbReference>
<keyword evidence="3" id="KW-0804">Transcription</keyword>
<gene>
    <name evidence="6" type="ORF">Ani05nite_08340</name>
</gene>
<dbReference type="InterPro" id="IPR036271">
    <property type="entry name" value="Tet_transcr_reg_TetR-rel_C_sf"/>
</dbReference>
<accession>A0A919MRT9</accession>
<keyword evidence="7" id="KW-1185">Reference proteome</keyword>
<evidence type="ECO:0000256" key="4">
    <source>
        <dbReference type="PROSITE-ProRule" id="PRU00335"/>
    </source>
</evidence>
<dbReference type="InterPro" id="IPR001647">
    <property type="entry name" value="HTH_TetR"/>
</dbReference>
<dbReference type="PANTHER" id="PTHR30055:SF243">
    <property type="entry name" value="HTH-TYPE TRANSCRIPTIONAL REGULATOR RV1816"/>
    <property type="match status" value="1"/>
</dbReference>
<dbReference type="PANTHER" id="PTHR30055">
    <property type="entry name" value="HTH-TYPE TRANSCRIPTIONAL REGULATOR RUTR"/>
    <property type="match status" value="1"/>
</dbReference>
<comment type="caution">
    <text evidence="6">The sequence shown here is derived from an EMBL/GenBank/DDBJ whole genome shotgun (WGS) entry which is preliminary data.</text>
</comment>
<feature type="domain" description="HTH tetR-type" evidence="5">
    <location>
        <begin position="19"/>
        <end position="78"/>
    </location>
</feature>
<protein>
    <submittedName>
        <fullName evidence="6">TetR family transcriptional regulator</fullName>
    </submittedName>
</protein>
<sequence length="251" mass="27474">MVTVTGRRPEVSLRERKRAATISEIKAVALRQLADEGGAMTLRGVSREMGMTVQSLYHYFPSRDELITALIVDGYEGLAGAVEKADAEGPAEPAGERLLRLARAYRQWAIDHRAEFLLIFGTPVPGYRAPDPGPTIGAARRLGAAFAGAVFAGWSAEQIARLELPRPDPLLARTLQAGAEQVAPHLPAPAYGIFIELWGRMHGLVMLEILHHLPWLTPLDAATSYYESATLHLVSDLEHRRTGCTPARARR</sequence>
<keyword evidence="2 4" id="KW-0238">DNA-binding</keyword>
<organism evidence="6 7">
    <name type="scientific">Actinoplanes nipponensis</name>
    <dbReference type="NCBI Taxonomy" id="135950"/>
    <lineage>
        <taxon>Bacteria</taxon>
        <taxon>Bacillati</taxon>
        <taxon>Actinomycetota</taxon>
        <taxon>Actinomycetes</taxon>
        <taxon>Micromonosporales</taxon>
        <taxon>Micromonosporaceae</taxon>
        <taxon>Actinoplanes</taxon>
    </lineage>
</organism>
<feature type="DNA-binding region" description="H-T-H motif" evidence="4">
    <location>
        <begin position="41"/>
        <end position="60"/>
    </location>
</feature>
<dbReference type="InterPro" id="IPR050109">
    <property type="entry name" value="HTH-type_TetR-like_transc_reg"/>
</dbReference>
<dbReference type="Pfam" id="PF00440">
    <property type="entry name" value="TetR_N"/>
    <property type="match status" value="1"/>
</dbReference>
<keyword evidence="1" id="KW-0805">Transcription regulation</keyword>
<evidence type="ECO:0000256" key="1">
    <source>
        <dbReference type="ARBA" id="ARBA00023015"/>
    </source>
</evidence>
<name>A0A919MRT9_9ACTN</name>
<evidence type="ECO:0000313" key="6">
    <source>
        <dbReference type="EMBL" id="GIE47300.1"/>
    </source>
</evidence>